<reference evidence="2 3" key="1">
    <citation type="submission" date="2020-08" db="EMBL/GenBank/DDBJ databases">
        <title>Genomic Encyclopedia of Type Strains, Phase IV (KMG-V): Genome sequencing to study the core and pangenomes of soil and plant-associated prokaryotes.</title>
        <authorList>
            <person name="Whitman W."/>
        </authorList>
    </citation>
    <scope>NUCLEOTIDE SEQUENCE [LARGE SCALE GENOMIC DNA]</scope>
    <source>
        <strain evidence="2 3">M8UP14</strain>
    </source>
</reference>
<keyword evidence="2" id="KW-0012">Acyltransferase</keyword>
<keyword evidence="2" id="KW-0808">Transferase</keyword>
<dbReference type="PROSITE" id="PS51186">
    <property type="entry name" value="GNAT"/>
    <property type="match status" value="1"/>
</dbReference>
<dbReference type="PANTHER" id="PTHR43072">
    <property type="entry name" value="N-ACETYLTRANSFERASE"/>
    <property type="match status" value="1"/>
</dbReference>
<dbReference type="EC" id="2.3.1.267" evidence="2"/>
<dbReference type="RefSeq" id="WP_184219884.1">
    <property type="nucleotide sequence ID" value="NZ_JACHIP010000005.1"/>
</dbReference>
<dbReference type="EMBL" id="JACHIP010000005">
    <property type="protein sequence ID" value="MBB5059061.1"/>
    <property type="molecule type" value="Genomic_DNA"/>
</dbReference>
<protein>
    <submittedName>
        <fullName evidence="2">Ribosomal-protein-alanine N-acetyltransferase</fullName>
        <ecNumber evidence="2">2.3.1.267</ecNumber>
    </submittedName>
</protein>
<gene>
    <name evidence="2" type="ORF">HDF16_003784</name>
</gene>
<organism evidence="2 3">
    <name type="scientific">Granulicella aggregans</name>
    <dbReference type="NCBI Taxonomy" id="474949"/>
    <lineage>
        <taxon>Bacteria</taxon>
        <taxon>Pseudomonadati</taxon>
        <taxon>Acidobacteriota</taxon>
        <taxon>Terriglobia</taxon>
        <taxon>Terriglobales</taxon>
        <taxon>Acidobacteriaceae</taxon>
        <taxon>Granulicella</taxon>
    </lineage>
</organism>
<evidence type="ECO:0000259" key="1">
    <source>
        <dbReference type="PROSITE" id="PS51186"/>
    </source>
</evidence>
<dbReference type="Proteomes" id="UP000540989">
    <property type="component" value="Unassembled WGS sequence"/>
</dbReference>
<dbReference type="GO" id="GO:0008999">
    <property type="term" value="F:protein-N-terminal-alanine acetyltransferase activity"/>
    <property type="evidence" value="ECO:0007669"/>
    <property type="project" value="UniProtKB-EC"/>
</dbReference>
<evidence type="ECO:0000313" key="3">
    <source>
        <dbReference type="Proteomes" id="UP000540989"/>
    </source>
</evidence>
<dbReference type="AlphaFoldDB" id="A0A7W7ZFW6"/>
<keyword evidence="3" id="KW-1185">Reference proteome</keyword>
<evidence type="ECO:0000313" key="2">
    <source>
        <dbReference type="EMBL" id="MBB5059061.1"/>
    </source>
</evidence>
<dbReference type="InterPro" id="IPR016181">
    <property type="entry name" value="Acyl_CoA_acyltransferase"/>
</dbReference>
<comment type="caution">
    <text evidence="2">The sequence shown here is derived from an EMBL/GenBank/DDBJ whole genome shotgun (WGS) entry which is preliminary data.</text>
</comment>
<dbReference type="SUPFAM" id="SSF55729">
    <property type="entry name" value="Acyl-CoA N-acyltransferases (Nat)"/>
    <property type="match status" value="1"/>
</dbReference>
<accession>A0A7W7ZFW6</accession>
<proteinExistence type="predicted"/>
<dbReference type="Gene3D" id="3.40.630.30">
    <property type="match status" value="1"/>
</dbReference>
<dbReference type="CDD" id="cd04301">
    <property type="entry name" value="NAT_SF"/>
    <property type="match status" value="1"/>
</dbReference>
<dbReference type="Pfam" id="PF00583">
    <property type="entry name" value="Acetyltransf_1"/>
    <property type="match status" value="1"/>
</dbReference>
<sequence>MRIRGYRVGDVEAMFQLDIACFTPPYQFDREMMQEVAEAPNAIVVVISDEGDAMLGFVIVHIERKGRNRYAYIITIDVAPSARHEGIGAKLLQEAEVQVSAGGLHSIGLHVAVDNTSAIAFYQRQGYQQIATEENFYREAATDAFVYVKPL</sequence>
<name>A0A7W7ZFW6_9BACT</name>
<feature type="domain" description="N-acetyltransferase" evidence="1">
    <location>
        <begin position="1"/>
        <end position="151"/>
    </location>
</feature>
<dbReference type="InterPro" id="IPR000182">
    <property type="entry name" value="GNAT_dom"/>
</dbReference>